<evidence type="ECO:0008006" key="3">
    <source>
        <dbReference type="Google" id="ProtNLM"/>
    </source>
</evidence>
<gene>
    <name evidence="1" type="ORF">ACFQE9_12415</name>
</gene>
<proteinExistence type="predicted"/>
<sequence>MSEEDPWSTIDLERADRASIDVSVGESDLSVGAPRESPDYAAIDVETADGERLTLSIETTAGDHGTGIASVEVTPEEARRLRDVLAGVVERGEIEEGEGNEE</sequence>
<comment type="caution">
    <text evidence="1">The sequence shown here is derived from an EMBL/GenBank/DDBJ whole genome shotgun (WGS) entry which is preliminary data.</text>
</comment>
<dbReference type="RefSeq" id="WP_379745047.1">
    <property type="nucleotide sequence ID" value="NZ_JBHSVN010000001.1"/>
</dbReference>
<evidence type="ECO:0000313" key="1">
    <source>
        <dbReference type="EMBL" id="MFC6893401.1"/>
    </source>
</evidence>
<name>A0ABD5UVY0_9EURY</name>
<dbReference type="EMBL" id="JBHSXL010000009">
    <property type="protein sequence ID" value="MFC6893401.1"/>
    <property type="molecule type" value="Genomic_DNA"/>
</dbReference>
<keyword evidence="2" id="KW-1185">Reference proteome</keyword>
<dbReference type="Proteomes" id="UP001596296">
    <property type="component" value="Unassembled WGS sequence"/>
</dbReference>
<dbReference type="AlphaFoldDB" id="A0ABD5UVY0"/>
<protein>
    <recommendedName>
        <fullName evidence="3">DUF3194 domain-containing protein</fullName>
    </recommendedName>
</protein>
<accession>A0ABD5UVY0</accession>
<evidence type="ECO:0000313" key="2">
    <source>
        <dbReference type="Proteomes" id="UP001596296"/>
    </source>
</evidence>
<reference evidence="1 2" key="1">
    <citation type="journal article" date="2019" name="Int. J. Syst. Evol. Microbiol.">
        <title>The Global Catalogue of Microorganisms (GCM) 10K type strain sequencing project: providing services to taxonomists for standard genome sequencing and annotation.</title>
        <authorList>
            <consortium name="The Broad Institute Genomics Platform"/>
            <consortium name="The Broad Institute Genome Sequencing Center for Infectious Disease"/>
            <person name="Wu L."/>
            <person name="Ma J."/>
        </authorList>
    </citation>
    <scope>NUCLEOTIDE SEQUENCE [LARGE SCALE GENOMIC DNA]</scope>
    <source>
        <strain evidence="1 2">SKJ47</strain>
    </source>
</reference>
<organism evidence="1 2">
    <name type="scientific">Halopenitus salinus</name>
    <dbReference type="NCBI Taxonomy" id="1198295"/>
    <lineage>
        <taxon>Archaea</taxon>
        <taxon>Methanobacteriati</taxon>
        <taxon>Methanobacteriota</taxon>
        <taxon>Stenosarchaea group</taxon>
        <taxon>Halobacteria</taxon>
        <taxon>Halobacteriales</taxon>
        <taxon>Haloferacaceae</taxon>
        <taxon>Halopenitus</taxon>
    </lineage>
</organism>